<evidence type="ECO:0000256" key="6">
    <source>
        <dbReference type="ARBA" id="ARBA00047872"/>
    </source>
</evidence>
<sequence>MVATMAGIRRAPASVQGLAQTAGKRWMSAAASSDESRLLVQKFGGTSLGTAEKMEKVRNIISSHYSEEKGQNVVAVVSALSSETKEEGTTSRLLAAASGAVAQGEYLTYLEKIEDTHMEVIYSMLSDRKNREDAKQFVQTELDRTRSFCESLGVIREISPRSHDMVIGCGERLSAGLTAAVLREVGLRSVNVDLSKAFPSGLDTHRRSYQHTAKRVFGGLLKPIIKDGVIPVVTGFFGSVEGGIIKGVGRGYTDLTAALCAGALTADELQVWKESDGVFTGHPGRIDQARLLSLITPEEASELTYFGNEVLHASVLDCAIEDKVPINILNTFKPETGGTSITPASADQLAELRGKKCQGIAAVCSKKGVPVLNLGSNRMLDSTSFLATVFEKFASHRVKADLVSTSVSNITVTLHESTSLDAIKTLIADLEELGQVDFSSNRAIVSCIGSGMKHQRGLASSVFHVLSNAGISLEMISQGVTETNISVVLPEDQMLEAINVIHEKFLSEP</sequence>
<evidence type="ECO:0000259" key="9">
    <source>
        <dbReference type="PROSITE" id="PS51671"/>
    </source>
</evidence>
<comment type="catalytic activity">
    <reaction evidence="6 7">
        <text>L-aspartate + ATP = 4-phospho-L-aspartate + ADP</text>
        <dbReference type="Rhea" id="RHEA:23776"/>
        <dbReference type="ChEBI" id="CHEBI:29991"/>
        <dbReference type="ChEBI" id="CHEBI:30616"/>
        <dbReference type="ChEBI" id="CHEBI:57535"/>
        <dbReference type="ChEBI" id="CHEBI:456216"/>
        <dbReference type="EC" id="2.7.2.4"/>
    </reaction>
</comment>
<evidence type="ECO:0000256" key="7">
    <source>
        <dbReference type="RuleBase" id="RU003448"/>
    </source>
</evidence>
<reference evidence="10 11" key="1">
    <citation type="submission" date="2017-12" db="EMBL/GenBank/DDBJ databases">
        <title>Sequencing, de novo assembly and annotation of complete genome of a new Thraustochytrid species, strain FCC1311.</title>
        <authorList>
            <person name="Sedici K."/>
            <person name="Godart F."/>
            <person name="Aiese Cigliano R."/>
            <person name="Sanseverino W."/>
            <person name="Barakat M."/>
            <person name="Ortet P."/>
            <person name="Marechal E."/>
            <person name="Cagnac O."/>
            <person name="Amato A."/>
        </authorList>
    </citation>
    <scope>NUCLEOTIDE SEQUENCE [LARGE SCALE GENOMIC DNA]</scope>
</reference>
<dbReference type="PIRSF" id="PIRSF000726">
    <property type="entry name" value="Asp_kin"/>
    <property type="match status" value="1"/>
</dbReference>
<dbReference type="GO" id="GO:0009088">
    <property type="term" value="P:threonine biosynthetic process"/>
    <property type="evidence" value="ECO:0007669"/>
    <property type="project" value="UniProtKB-UniPathway"/>
</dbReference>
<keyword evidence="3" id="KW-0547">Nucleotide-binding</keyword>
<dbReference type="SUPFAM" id="SSF55021">
    <property type="entry name" value="ACT-like"/>
    <property type="match status" value="2"/>
</dbReference>
<dbReference type="SUPFAM" id="SSF53633">
    <property type="entry name" value="Carbamate kinase-like"/>
    <property type="match status" value="1"/>
</dbReference>
<keyword evidence="4 7" id="KW-0418">Kinase</keyword>
<dbReference type="Gene3D" id="3.40.1160.10">
    <property type="entry name" value="Acetylglutamate kinase-like"/>
    <property type="match status" value="1"/>
</dbReference>
<dbReference type="InterPro" id="IPR054352">
    <property type="entry name" value="ACT_Aspartokinase"/>
</dbReference>
<organism evidence="10 11">
    <name type="scientific">Hondaea fermentalgiana</name>
    <dbReference type="NCBI Taxonomy" id="2315210"/>
    <lineage>
        <taxon>Eukaryota</taxon>
        <taxon>Sar</taxon>
        <taxon>Stramenopiles</taxon>
        <taxon>Bigyra</taxon>
        <taxon>Labyrinthulomycetes</taxon>
        <taxon>Thraustochytrida</taxon>
        <taxon>Thraustochytriidae</taxon>
        <taxon>Hondaea</taxon>
    </lineage>
</organism>
<comment type="similarity">
    <text evidence="1 7">Belongs to the aspartokinase family.</text>
</comment>
<feature type="domain" description="ACT" evidence="9">
    <location>
        <begin position="447"/>
        <end position="509"/>
    </location>
</feature>
<comment type="pathway">
    <text evidence="8">Amino-acid biosynthesis; L-methionine biosynthesis via de novo pathway; L-homoserine from L-aspartate: step 1/3.</text>
</comment>
<dbReference type="PANTHER" id="PTHR21499:SF59">
    <property type="entry name" value="ASPARTOKINASE"/>
    <property type="match status" value="1"/>
</dbReference>
<comment type="caution">
    <text evidence="10">The sequence shown here is derived from an EMBL/GenBank/DDBJ whole genome shotgun (WGS) entry which is preliminary data.</text>
</comment>
<dbReference type="CDD" id="cd04892">
    <property type="entry name" value="ACT_AK-like_2"/>
    <property type="match status" value="1"/>
</dbReference>
<dbReference type="InterPro" id="IPR018042">
    <property type="entry name" value="Aspartate_kinase_CS"/>
</dbReference>
<keyword evidence="5" id="KW-0067">ATP-binding</keyword>
<dbReference type="AlphaFoldDB" id="A0A2R5GXQ1"/>
<accession>A0A2R5GXQ1</accession>
<dbReference type="InParanoid" id="A0A2R5GXQ1"/>
<dbReference type="Pfam" id="PF00696">
    <property type="entry name" value="AA_kinase"/>
    <property type="match status" value="1"/>
</dbReference>
<dbReference type="GO" id="GO:0005829">
    <property type="term" value="C:cytosol"/>
    <property type="evidence" value="ECO:0007669"/>
    <property type="project" value="TreeGrafter"/>
</dbReference>
<dbReference type="GO" id="GO:0004072">
    <property type="term" value="F:aspartate kinase activity"/>
    <property type="evidence" value="ECO:0007669"/>
    <property type="project" value="UniProtKB-EC"/>
</dbReference>
<evidence type="ECO:0000256" key="1">
    <source>
        <dbReference type="ARBA" id="ARBA00010122"/>
    </source>
</evidence>
<evidence type="ECO:0000313" key="10">
    <source>
        <dbReference type="EMBL" id="GBG33201.1"/>
    </source>
</evidence>
<dbReference type="OrthoDB" id="4323675at2759"/>
<dbReference type="Gene3D" id="3.30.2130.10">
    <property type="entry name" value="VC0802-like"/>
    <property type="match status" value="1"/>
</dbReference>
<dbReference type="InterPro" id="IPR045865">
    <property type="entry name" value="ACT-like_dom_sf"/>
</dbReference>
<dbReference type="UniPathway" id="UPA00034">
    <property type="reaction ID" value="UER00015"/>
</dbReference>
<dbReference type="GO" id="GO:0009089">
    <property type="term" value="P:lysine biosynthetic process via diaminopimelate"/>
    <property type="evidence" value="ECO:0007669"/>
    <property type="project" value="UniProtKB-UniPathway"/>
</dbReference>
<dbReference type="PANTHER" id="PTHR21499">
    <property type="entry name" value="ASPARTATE KINASE"/>
    <property type="match status" value="1"/>
</dbReference>
<dbReference type="InterPro" id="IPR036393">
    <property type="entry name" value="AceGlu_kinase-like_sf"/>
</dbReference>
<dbReference type="EC" id="2.7.2.4" evidence="7"/>
<dbReference type="Proteomes" id="UP000241890">
    <property type="component" value="Unassembled WGS sequence"/>
</dbReference>
<gene>
    <name evidence="10" type="ORF">FCC1311_094252</name>
</gene>
<evidence type="ECO:0000256" key="8">
    <source>
        <dbReference type="RuleBase" id="RU004249"/>
    </source>
</evidence>
<dbReference type="UniPathway" id="UPA00051">
    <property type="reaction ID" value="UER00462"/>
</dbReference>
<dbReference type="NCBIfam" id="TIGR00657">
    <property type="entry name" value="asp_kinases"/>
    <property type="match status" value="1"/>
</dbReference>
<dbReference type="GO" id="GO:0005524">
    <property type="term" value="F:ATP binding"/>
    <property type="evidence" value="ECO:0007669"/>
    <property type="project" value="UniProtKB-KW"/>
</dbReference>
<evidence type="ECO:0000256" key="3">
    <source>
        <dbReference type="ARBA" id="ARBA00022741"/>
    </source>
</evidence>
<dbReference type="PROSITE" id="PS51671">
    <property type="entry name" value="ACT"/>
    <property type="match status" value="1"/>
</dbReference>
<evidence type="ECO:0000313" key="11">
    <source>
        <dbReference type="Proteomes" id="UP000241890"/>
    </source>
</evidence>
<dbReference type="InterPro" id="IPR002912">
    <property type="entry name" value="ACT_dom"/>
</dbReference>
<dbReference type="PROSITE" id="PS00324">
    <property type="entry name" value="ASPARTOKINASE"/>
    <property type="match status" value="1"/>
</dbReference>
<name>A0A2R5GXQ1_9STRA</name>
<evidence type="ECO:0000256" key="5">
    <source>
        <dbReference type="ARBA" id="ARBA00022840"/>
    </source>
</evidence>
<dbReference type="EMBL" id="BEYU01000147">
    <property type="protein sequence ID" value="GBG33201.1"/>
    <property type="molecule type" value="Genomic_DNA"/>
</dbReference>
<comment type="pathway">
    <text evidence="8">Amino-acid biosynthesis; L-threonine biosynthesis; L-threonine from L-aspartate: step 1/5.</text>
</comment>
<protein>
    <recommendedName>
        <fullName evidence="7">Aspartokinase</fullName>
        <ecNumber evidence="7">2.7.2.4</ecNumber>
    </recommendedName>
</protein>
<evidence type="ECO:0000256" key="2">
    <source>
        <dbReference type="ARBA" id="ARBA00022679"/>
    </source>
</evidence>
<dbReference type="Pfam" id="PF22468">
    <property type="entry name" value="ACT_9"/>
    <property type="match status" value="1"/>
</dbReference>
<keyword evidence="11" id="KW-1185">Reference proteome</keyword>
<keyword evidence="8" id="KW-0028">Amino-acid biosynthesis</keyword>
<keyword evidence="2 7" id="KW-0808">Transferase</keyword>
<dbReference type="InterPro" id="IPR005260">
    <property type="entry name" value="Asp_kin_monofn"/>
</dbReference>
<comment type="pathway">
    <text evidence="8">Amino-acid biosynthesis; L-lysine biosynthesis via DAP pathway; (S)-tetrahydrodipicolinate from L-aspartate: step 1/4.</text>
</comment>
<proteinExistence type="inferred from homology"/>
<dbReference type="GO" id="GO:0009090">
    <property type="term" value="P:homoserine biosynthetic process"/>
    <property type="evidence" value="ECO:0007669"/>
    <property type="project" value="TreeGrafter"/>
</dbReference>
<dbReference type="UniPathway" id="UPA00050">
    <property type="reaction ID" value="UER00461"/>
</dbReference>
<evidence type="ECO:0000256" key="4">
    <source>
        <dbReference type="ARBA" id="ARBA00022777"/>
    </source>
</evidence>
<dbReference type="InterPro" id="IPR001048">
    <property type="entry name" value="Asp/Glu/Uridylate_kinase"/>
</dbReference>
<dbReference type="InterPro" id="IPR001341">
    <property type="entry name" value="Asp_kinase"/>
</dbReference>